<dbReference type="Proteomes" id="UP000054477">
    <property type="component" value="Unassembled WGS sequence"/>
</dbReference>
<organism evidence="1 2">
    <name type="scientific">Laccaria amethystina LaAM-08-1</name>
    <dbReference type="NCBI Taxonomy" id="1095629"/>
    <lineage>
        <taxon>Eukaryota</taxon>
        <taxon>Fungi</taxon>
        <taxon>Dikarya</taxon>
        <taxon>Basidiomycota</taxon>
        <taxon>Agaricomycotina</taxon>
        <taxon>Agaricomycetes</taxon>
        <taxon>Agaricomycetidae</taxon>
        <taxon>Agaricales</taxon>
        <taxon>Agaricineae</taxon>
        <taxon>Hydnangiaceae</taxon>
        <taxon>Laccaria</taxon>
    </lineage>
</organism>
<name>A0A0C9WHX8_9AGAR</name>
<sequence length="72" mass="7948">MCLQNLHKYTNISPITSPKHHMHRHTSPNIIPTITGSPRTLAYSPSCFLSTSDPMHSSTSINPASLFAPFEV</sequence>
<keyword evidence="2" id="KW-1185">Reference proteome</keyword>
<dbReference type="HOGENOM" id="CLU_2722616_0_0_1"/>
<reference evidence="2" key="2">
    <citation type="submission" date="2015-01" db="EMBL/GenBank/DDBJ databases">
        <title>Evolutionary Origins and Diversification of the Mycorrhizal Mutualists.</title>
        <authorList>
            <consortium name="DOE Joint Genome Institute"/>
            <consortium name="Mycorrhizal Genomics Consortium"/>
            <person name="Kohler A."/>
            <person name="Kuo A."/>
            <person name="Nagy L.G."/>
            <person name="Floudas D."/>
            <person name="Copeland A."/>
            <person name="Barry K.W."/>
            <person name="Cichocki N."/>
            <person name="Veneault-Fourrey C."/>
            <person name="LaButti K."/>
            <person name="Lindquist E.A."/>
            <person name="Lipzen A."/>
            <person name="Lundell T."/>
            <person name="Morin E."/>
            <person name="Murat C."/>
            <person name="Riley R."/>
            <person name="Ohm R."/>
            <person name="Sun H."/>
            <person name="Tunlid A."/>
            <person name="Henrissat B."/>
            <person name="Grigoriev I.V."/>
            <person name="Hibbett D.S."/>
            <person name="Martin F."/>
        </authorList>
    </citation>
    <scope>NUCLEOTIDE SEQUENCE [LARGE SCALE GENOMIC DNA]</scope>
    <source>
        <strain evidence="2">LaAM-08-1</strain>
    </source>
</reference>
<reference evidence="1 2" key="1">
    <citation type="submission" date="2014-04" db="EMBL/GenBank/DDBJ databases">
        <authorList>
            <consortium name="DOE Joint Genome Institute"/>
            <person name="Kuo A."/>
            <person name="Kohler A."/>
            <person name="Nagy L.G."/>
            <person name="Floudas D."/>
            <person name="Copeland A."/>
            <person name="Barry K.W."/>
            <person name="Cichocki N."/>
            <person name="Veneault-Fourrey C."/>
            <person name="LaButti K."/>
            <person name="Lindquist E.A."/>
            <person name="Lipzen A."/>
            <person name="Lundell T."/>
            <person name="Morin E."/>
            <person name="Murat C."/>
            <person name="Sun H."/>
            <person name="Tunlid A."/>
            <person name="Henrissat B."/>
            <person name="Grigoriev I.V."/>
            <person name="Hibbett D.S."/>
            <person name="Martin F."/>
            <person name="Nordberg H.P."/>
            <person name="Cantor M.N."/>
            <person name="Hua S.X."/>
        </authorList>
    </citation>
    <scope>NUCLEOTIDE SEQUENCE [LARGE SCALE GENOMIC DNA]</scope>
    <source>
        <strain evidence="1 2">LaAM-08-1</strain>
    </source>
</reference>
<dbReference type="AlphaFoldDB" id="A0A0C9WHX8"/>
<evidence type="ECO:0000313" key="1">
    <source>
        <dbReference type="EMBL" id="KIJ91969.1"/>
    </source>
</evidence>
<accession>A0A0C9WHX8</accession>
<protein>
    <submittedName>
        <fullName evidence="1">Unplaced genomic scaffold K443scaffold_416, whole genome shotgun sequence</fullName>
    </submittedName>
</protein>
<dbReference type="EMBL" id="KN838951">
    <property type="protein sequence ID" value="KIJ91969.1"/>
    <property type="molecule type" value="Genomic_DNA"/>
</dbReference>
<proteinExistence type="predicted"/>
<gene>
    <name evidence="1" type="ORF">K443DRAFT_13969</name>
</gene>
<evidence type="ECO:0000313" key="2">
    <source>
        <dbReference type="Proteomes" id="UP000054477"/>
    </source>
</evidence>